<keyword evidence="3" id="KW-1185">Reference proteome</keyword>
<dbReference type="EMBL" id="BAAAZN010000005">
    <property type="protein sequence ID" value="GAA3543608.1"/>
    <property type="molecule type" value="Genomic_DNA"/>
</dbReference>
<accession>A0ABP6W2T4</accession>
<evidence type="ECO:0008006" key="4">
    <source>
        <dbReference type="Google" id="ProtNLM"/>
    </source>
</evidence>
<dbReference type="Proteomes" id="UP001500689">
    <property type="component" value="Unassembled WGS sequence"/>
</dbReference>
<comment type="caution">
    <text evidence="2">The sequence shown here is derived from an EMBL/GenBank/DDBJ whole genome shotgun (WGS) entry which is preliminary data.</text>
</comment>
<proteinExistence type="predicted"/>
<evidence type="ECO:0000256" key="1">
    <source>
        <dbReference type="SAM" id="SignalP"/>
    </source>
</evidence>
<dbReference type="RefSeq" id="WP_344859770.1">
    <property type="nucleotide sequence ID" value="NZ_BAAAZN010000005.1"/>
</dbReference>
<sequence length="102" mass="10582">MTKIGTALATVTAALLLSGAGATSAFAATAAAPPGAWMLFSVYGNGPNQDAAKADGILQLQLQVSSSGYDWATQCQVDSTYYTEISPEPYPSWQAYVSAHCD</sequence>
<keyword evidence="1" id="KW-0732">Signal</keyword>
<evidence type="ECO:0000313" key="2">
    <source>
        <dbReference type="EMBL" id="GAA3543608.1"/>
    </source>
</evidence>
<reference evidence="3" key="1">
    <citation type="journal article" date="2019" name="Int. J. Syst. Evol. Microbiol.">
        <title>The Global Catalogue of Microorganisms (GCM) 10K type strain sequencing project: providing services to taxonomists for standard genome sequencing and annotation.</title>
        <authorList>
            <consortium name="The Broad Institute Genomics Platform"/>
            <consortium name="The Broad Institute Genome Sequencing Center for Infectious Disease"/>
            <person name="Wu L."/>
            <person name="Ma J."/>
        </authorList>
    </citation>
    <scope>NUCLEOTIDE SEQUENCE [LARGE SCALE GENOMIC DNA]</scope>
    <source>
        <strain evidence="3">JCM 16898</strain>
    </source>
</reference>
<name>A0ABP6W2T4_9PSEU</name>
<organism evidence="2 3">
    <name type="scientific">Amycolatopsis ultiminotia</name>
    <dbReference type="NCBI Taxonomy" id="543629"/>
    <lineage>
        <taxon>Bacteria</taxon>
        <taxon>Bacillati</taxon>
        <taxon>Actinomycetota</taxon>
        <taxon>Actinomycetes</taxon>
        <taxon>Pseudonocardiales</taxon>
        <taxon>Pseudonocardiaceae</taxon>
        <taxon>Amycolatopsis</taxon>
    </lineage>
</organism>
<feature type="chain" id="PRO_5047319046" description="Secreted protein" evidence="1">
    <location>
        <begin position="28"/>
        <end position="102"/>
    </location>
</feature>
<evidence type="ECO:0000313" key="3">
    <source>
        <dbReference type="Proteomes" id="UP001500689"/>
    </source>
</evidence>
<feature type="signal peptide" evidence="1">
    <location>
        <begin position="1"/>
        <end position="27"/>
    </location>
</feature>
<protein>
    <recommendedName>
        <fullName evidence="4">Secreted protein</fullName>
    </recommendedName>
</protein>
<gene>
    <name evidence="2" type="ORF">GCM10022222_29090</name>
</gene>